<dbReference type="Proteomes" id="UP000004198">
    <property type="component" value="Unassembled WGS sequence"/>
</dbReference>
<dbReference type="AlphaFoldDB" id="C6PZU2"/>
<evidence type="ECO:0000313" key="2">
    <source>
        <dbReference type="Proteomes" id="UP000004198"/>
    </source>
</evidence>
<dbReference type="eggNOG" id="ENOG502ZWQQ">
    <property type="taxonomic scope" value="Bacteria"/>
</dbReference>
<dbReference type="OrthoDB" id="5454254at2"/>
<organism evidence="1 2">
    <name type="scientific">Clostridium carboxidivorans P7</name>
    <dbReference type="NCBI Taxonomy" id="536227"/>
    <lineage>
        <taxon>Bacteria</taxon>
        <taxon>Bacillati</taxon>
        <taxon>Bacillota</taxon>
        <taxon>Clostridia</taxon>
        <taxon>Eubacteriales</taxon>
        <taxon>Clostridiaceae</taxon>
        <taxon>Clostridium</taxon>
    </lineage>
</organism>
<dbReference type="RefSeq" id="WP_007063194.1">
    <property type="nucleotide sequence ID" value="NZ_ACVI01000100.1"/>
</dbReference>
<sequence length="159" mass="17427">MSEKKYTEEELTTAIRGAIGDRATWFYLLLKAVKEEGIDPDKIAKKAITAYGKIKSKNFKDVNGANDFATQLVGGVTKCAFGAEIAAVGDKKSELKFSHCALVEAWKQLGCSKDEIVELCRMANYGDFGIASSFDGIELDFPKMLSKGDECCHVIITKK</sequence>
<proteinExistence type="predicted"/>
<keyword evidence="2" id="KW-1185">Reference proteome</keyword>
<dbReference type="EMBL" id="ACVI01000100">
    <property type="protein sequence ID" value="EET85249.1"/>
    <property type="molecule type" value="Genomic_DNA"/>
</dbReference>
<dbReference type="PATRIC" id="fig|536227.13.peg.2744"/>
<evidence type="ECO:0000313" key="1">
    <source>
        <dbReference type="EMBL" id="EET85249.1"/>
    </source>
</evidence>
<reference evidence="1 2" key="1">
    <citation type="submission" date="2009-06" db="EMBL/GenBank/DDBJ databases">
        <title>The draft genome of Clostridium carboxidivorans P7.</title>
        <authorList>
            <consortium name="US DOE Joint Genome Institute (JGI-PGF)"/>
            <person name="Lucas S."/>
            <person name="Copeland A."/>
            <person name="Lapidus A."/>
            <person name="Glavina del Rio T."/>
            <person name="Tice H."/>
            <person name="Bruce D."/>
            <person name="Goodwin L."/>
            <person name="Pitluck S."/>
            <person name="Larimer F."/>
            <person name="Land M.L."/>
            <person name="Hauser L."/>
            <person name="Hemme C.L."/>
        </authorList>
    </citation>
    <scope>NUCLEOTIDE SEQUENCE [LARGE SCALE GENOMIC DNA]</scope>
    <source>
        <strain evidence="1 2">P7</strain>
    </source>
</reference>
<comment type="caution">
    <text evidence="1">The sequence shown here is derived from an EMBL/GenBank/DDBJ whole genome shotgun (WGS) entry which is preliminary data.</text>
</comment>
<name>C6PZU2_9CLOT</name>
<accession>C6PZU2</accession>
<dbReference type="Pfam" id="PF14196">
    <property type="entry name" value="ATC_hydrolase"/>
    <property type="match status" value="1"/>
</dbReference>
<protein>
    <recommendedName>
        <fullName evidence="3">L-2-amino-thiazoline-4-carboxylic acid hydrolase</fullName>
    </recommendedName>
</protein>
<evidence type="ECO:0008006" key="3">
    <source>
        <dbReference type="Google" id="ProtNLM"/>
    </source>
</evidence>
<gene>
    <name evidence="1" type="ORF">CcarbDRAFT_4309</name>
</gene>
<dbReference type="KEGG" id="cck:Ccar_13100"/>
<dbReference type="InterPro" id="IPR026002">
    <property type="entry name" value="ATC_hydrolase-like"/>
</dbReference>
<dbReference type="STRING" id="536227.Ccar_13100"/>